<sequence length="258" mass="29264">MLEKCCLLLSANESYQNAESDLYLLTGLKVGHSTHHRKVNQIELPLPDLKQGLSEISVDGGKIRLRTAEKGEPSFWQEYKTARLQGIYYGAFFQDNLSLTDWINSQTLTSPLYCLGDGHDGIWNIFAEIGENKDRIEVLDWYHLTENLHKIETKKSIKDQLEADLWTGQASEAIKLLKSAQPLGGNNFISYLNKHRQRLINYQSYQQEQICSIGSGAVESAVKQISHRVKLTGAQWLKENVVNILQLRCAYLNGQLAI</sequence>
<organism evidence="2 3">
    <name type="scientific">Coleofasciculus chthonoplastes PCC 7420</name>
    <dbReference type="NCBI Taxonomy" id="118168"/>
    <lineage>
        <taxon>Bacteria</taxon>
        <taxon>Bacillati</taxon>
        <taxon>Cyanobacteriota</taxon>
        <taxon>Cyanophyceae</taxon>
        <taxon>Coleofasciculales</taxon>
        <taxon>Coleofasciculaceae</taxon>
        <taxon>Coleofasciculus</taxon>
    </lineage>
</organism>
<dbReference type="EMBL" id="DS989880">
    <property type="protein sequence ID" value="EDX70849.1"/>
    <property type="molecule type" value="Genomic_DNA"/>
</dbReference>
<dbReference type="HOGENOM" id="CLU_067305_0_0_3"/>
<accession>B4VWU9</accession>
<protein>
    <recommendedName>
        <fullName evidence="4">ISKra4 family transposase</fullName>
    </recommendedName>
</protein>
<evidence type="ECO:0008006" key="4">
    <source>
        <dbReference type="Google" id="ProtNLM"/>
    </source>
</evidence>
<reference evidence="2 3" key="1">
    <citation type="submission" date="2008-07" db="EMBL/GenBank/DDBJ databases">
        <authorList>
            <person name="Tandeau de Marsac N."/>
            <person name="Ferriera S."/>
            <person name="Johnson J."/>
            <person name="Kravitz S."/>
            <person name="Beeson K."/>
            <person name="Sutton G."/>
            <person name="Rogers Y.-H."/>
            <person name="Friedman R."/>
            <person name="Frazier M."/>
            <person name="Venter J.C."/>
        </authorList>
    </citation>
    <scope>NUCLEOTIDE SEQUENCE [LARGE SCALE GENOMIC DNA]</scope>
    <source>
        <strain evidence="2 3">PCC 7420</strain>
    </source>
</reference>
<dbReference type="STRING" id="118168.MC7420_138"/>
<evidence type="ECO:0000313" key="3">
    <source>
        <dbReference type="Proteomes" id="UP000003835"/>
    </source>
</evidence>
<dbReference type="AlphaFoldDB" id="B4VWU9"/>
<proteinExistence type="predicted"/>
<dbReference type="EMBL" id="DS989857">
    <property type="protein sequence ID" value="EDX73502.1"/>
    <property type="molecule type" value="Genomic_DNA"/>
</dbReference>
<keyword evidence="3" id="KW-1185">Reference proteome</keyword>
<evidence type="ECO:0000313" key="1">
    <source>
        <dbReference type="EMBL" id="EDX70849.1"/>
    </source>
</evidence>
<dbReference type="eggNOG" id="COG3464">
    <property type="taxonomic scope" value="Bacteria"/>
</dbReference>
<name>B4VWU9_9CYAN</name>
<dbReference type="NCBIfam" id="NF033572">
    <property type="entry name" value="transpos_ISKra4"/>
    <property type="match status" value="1"/>
</dbReference>
<dbReference type="Proteomes" id="UP000003835">
    <property type="component" value="Unassembled WGS sequence"/>
</dbReference>
<evidence type="ECO:0000313" key="2">
    <source>
        <dbReference type="EMBL" id="EDX73502.1"/>
    </source>
</evidence>
<gene>
    <name evidence="1" type="ORF">MC7420_138</name>
    <name evidence="2" type="ORF">MC7420_3676</name>
</gene>